<feature type="domain" description="Coiled-coil protein 142 C-terminal" evidence="10">
    <location>
        <begin position="385"/>
        <end position="667"/>
    </location>
</feature>
<evidence type="ECO:0000313" key="11">
    <source>
        <dbReference type="EMBL" id="TGZ37836.1"/>
    </source>
</evidence>
<accession>A0A4S2JQQ9</accession>
<dbReference type="FunFam" id="1.10.640.10:FF:000003">
    <property type="entry name" value="chorion peroxidase"/>
    <property type="match status" value="1"/>
</dbReference>
<dbReference type="GO" id="GO:0006979">
    <property type="term" value="P:response to oxidative stress"/>
    <property type="evidence" value="ECO:0007669"/>
    <property type="project" value="InterPro"/>
</dbReference>
<dbReference type="PROSITE" id="PS50292">
    <property type="entry name" value="PEROXIDASE_3"/>
    <property type="match status" value="1"/>
</dbReference>
<evidence type="ECO:0000256" key="8">
    <source>
        <dbReference type="PIRSR" id="PIRSR619791-2"/>
    </source>
</evidence>
<dbReference type="InterPro" id="IPR037120">
    <property type="entry name" value="Haem_peroxidase_sf_animal"/>
</dbReference>
<dbReference type="PANTHER" id="PTHR11475:SF141">
    <property type="entry name" value="CARDINAL"/>
    <property type="match status" value="1"/>
</dbReference>
<keyword evidence="2" id="KW-0964">Secreted</keyword>
<comment type="subcellular location">
    <subcellularLocation>
        <location evidence="1">Secreted</location>
    </subcellularLocation>
</comment>
<keyword evidence="4 8" id="KW-0349">Heme</keyword>
<feature type="compositionally biased region" description="Basic and acidic residues" evidence="9">
    <location>
        <begin position="1243"/>
        <end position="1258"/>
    </location>
</feature>
<name>A0A4S2JQQ9_9HYME</name>
<dbReference type="GO" id="GO:0020037">
    <property type="term" value="F:heme binding"/>
    <property type="evidence" value="ECO:0007669"/>
    <property type="project" value="InterPro"/>
</dbReference>
<evidence type="ECO:0000256" key="6">
    <source>
        <dbReference type="ARBA" id="ARBA00023002"/>
    </source>
</evidence>
<feature type="compositionally biased region" description="Basic and acidic residues" evidence="9">
    <location>
        <begin position="987"/>
        <end position="1002"/>
    </location>
</feature>
<dbReference type="GO" id="GO:0005576">
    <property type="term" value="C:extracellular region"/>
    <property type="evidence" value="ECO:0007669"/>
    <property type="project" value="UniProtKB-SubCell"/>
</dbReference>
<reference evidence="11 12" key="1">
    <citation type="journal article" date="2019" name="Philos. Trans. R. Soc. Lond., B, Biol. Sci.">
        <title>Ant behaviour and brain gene expression of defending hosts depend on the ecological success of the intruding social parasite.</title>
        <authorList>
            <person name="Kaur R."/>
            <person name="Stoldt M."/>
            <person name="Jongepier E."/>
            <person name="Feldmeyer B."/>
            <person name="Menzel F."/>
            <person name="Bornberg-Bauer E."/>
            <person name="Foitzik S."/>
        </authorList>
    </citation>
    <scope>NUCLEOTIDE SEQUENCE [LARGE SCALE GENOMIC DNA]</scope>
    <source>
        <tissue evidence="11">Whole body</tissue>
    </source>
</reference>
<dbReference type="PANTHER" id="PTHR11475">
    <property type="entry name" value="OXIDASE/PEROXIDASE"/>
    <property type="match status" value="1"/>
</dbReference>
<dbReference type="EMBL" id="QBLH01003506">
    <property type="protein sequence ID" value="TGZ37836.1"/>
    <property type="molecule type" value="Genomic_DNA"/>
</dbReference>
<evidence type="ECO:0000256" key="2">
    <source>
        <dbReference type="ARBA" id="ARBA00022525"/>
    </source>
</evidence>
<dbReference type="STRING" id="300112.A0A4S2JQQ9"/>
<keyword evidence="8" id="KW-0479">Metal-binding</keyword>
<keyword evidence="6" id="KW-0560">Oxidoreductase</keyword>
<dbReference type="CDD" id="cd09823">
    <property type="entry name" value="peroxinectin_like"/>
    <property type="match status" value="1"/>
</dbReference>
<sequence>MDTNYRANIAKWLPLSDGALDKWLVDASLLDERMGKLAGCVFEEVTYSLEELIENYKSMCNSAELSNHPIYKYKINHLSMVLKRKLNIIAKFIQDLINDIIDCKNDENIRIVFRLVNAYNKILDMNPDVSDPSVNVFYNDCPSMLEPLKKISVTKILQASILAKNRAEESCHELIDCLLANYEPHEKTKPVSTTNDVDVSENSSIEIYRSVCDHNCTTNIIIILKHDLTCNTYVNLYMTIQLPFNQIYLGIFVVSNSSALTRHLTPPITSATSLSEVEASNIESVQALVNTQNEQILRLLNVVQEISPQLLGADALKTSKGTVRMDSKTTSSSVKLQNITVEAIHKILLGETRLRGSAVKKVKNYYQEVAWGALSSILDHGTDTGQMFVELFQLLVTLSNECEVGGEWVIGAPLVELPLSEQIVVLHRMDHSVHTARLWAIQEAKIIAHTWDLDVFFLLVKGDVVNCFEELSYLKLADHTTALSMNSISVQVYVCTKMRAKIVSEVKANVELLQICPAKCIDTLAKICRVISLANLHMCFPQPSYWRRNNDISPMTASLYVETYFEKVLLPVLEVIEDHETSNMILRIMCEAWLDYIYLHRIKFSEYGAQQLLTDFAYVSTWVTECSIISQNVRNHLLKNEVLRRCEGVGRLLLRHPGEAIAMRKRLARRTNERGSPESPGLERMPAEMYVPNQEQWLELRAPKRYNFCCCLRVNQPYFCATKMRNITERTPLRRSADSPDYIEFASFLRTRRTRLRQFQCCVCGILIVVFTMALVVSISYSMSHTNSTNPAIDNATSPGNLGSTLRLGLAPESTSHAAFSSTASATAEPNSVLISNEDIDTPTKHLSQLEYTQGLRAGKQAMKDRLSADMIAAKSPLPSPSPESRHRHAVSTCSNVSALALAAVGEIAATRIIEKMRSIHDEPSAIDTFFDSGWLPKNICKRYFNHTCKIGKYRTIDGSCNRPRGWGSSMMPFRRTLPPDYADGIESPRKARSGKDLPSAREVSLKVHKPSASSNPSFTVMLAVFGQFLDHDITATALSQGVNGSSIACCPPLGRQHPECFPVRVNAGDPVHDLTGRTCMDFVRSAPAPRCKLGPREQLNQVSAFIDGSAIYGSDNEIARDLREFTGGRLRMQFTPDNRTLLPPSTNPNDGCNREAERRRGRYCFAAGDARANENLHLTTMHLLWARQHNRIANELAKINPSWSDETLYQETRRIVGAQLQHVTYREFLPVIVGDERMNEHDLDPLESGYKKQTHDPDEPENDPTIANHFAAAAFRFAHTLLPGLMRMTDAEKGTSSYMELHKMLFNPYSLYAADGVRRSVTSATTNVIQRYSTHVTSQLTSHLFEDPMDNSTVPCGLDLVSLNIQRGRDHGLPGYPMWREYCDLGKVGNFSDLEGHLDPQVLEQISMLYETVDDVDLYTGALAEIPESDSLIGPTFTCLILDQFARLQKGDRFWYEFAEQPYPFTEGQLVEIRKSSLAKLICDCSDAITHAQMRVMRSVGPDNPIISCEDIPGPSFAPWKENHLTDASS</sequence>
<protein>
    <submittedName>
        <fullName evidence="11">Chorion peroxidase</fullName>
    </submittedName>
</protein>
<dbReference type="InterPro" id="IPR010255">
    <property type="entry name" value="Haem_peroxidase_sf"/>
</dbReference>
<dbReference type="Proteomes" id="UP000310200">
    <property type="component" value="Unassembled WGS sequence"/>
</dbReference>
<dbReference type="GO" id="GO:0022412">
    <property type="term" value="P:cellular process involved in reproduction in multicellular organism"/>
    <property type="evidence" value="ECO:0007669"/>
    <property type="project" value="UniProtKB-ARBA"/>
</dbReference>
<evidence type="ECO:0000256" key="9">
    <source>
        <dbReference type="SAM" id="MobiDB-lite"/>
    </source>
</evidence>
<gene>
    <name evidence="11" type="ORF">DBV15_04817</name>
</gene>
<dbReference type="Gene3D" id="1.10.640.10">
    <property type="entry name" value="Haem peroxidase domain superfamily, animal type"/>
    <property type="match status" value="1"/>
</dbReference>
<evidence type="ECO:0000256" key="4">
    <source>
        <dbReference type="ARBA" id="ARBA00022617"/>
    </source>
</evidence>
<dbReference type="Pfam" id="PF14923">
    <property type="entry name" value="CCDC142"/>
    <property type="match status" value="1"/>
</dbReference>
<evidence type="ECO:0000256" key="1">
    <source>
        <dbReference type="ARBA" id="ARBA00004613"/>
    </source>
</evidence>
<evidence type="ECO:0000256" key="5">
    <source>
        <dbReference type="ARBA" id="ARBA00022729"/>
    </source>
</evidence>
<evidence type="ECO:0000256" key="3">
    <source>
        <dbReference type="ARBA" id="ARBA00022559"/>
    </source>
</evidence>
<evidence type="ECO:0000256" key="7">
    <source>
        <dbReference type="ARBA" id="ARBA00023004"/>
    </source>
</evidence>
<dbReference type="PRINTS" id="PR00457">
    <property type="entry name" value="ANPEROXIDASE"/>
</dbReference>
<keyword evidence="7 8" id="KW-0408">Iron</keyword>
<dbReference type="InterPro" id="IPR055350">
    <property type="entry name" value="CCDC142_C"/>
</dbReference>
<organism evidence="11 12">
    <name type="scientific">Temnothorax longispinosus</name>
    <dbReference type="NCBI Taxonomy" id="300112"/>
    <lineage>
        <taxon>Eukaryota</taxon>
        <taxon>Metazoa</taxon>
        <taxon>Ecdysozoa</taxon>
        <taxon>Arthropoda</taxon>
        <taxon>Hexapoda</taxon>
        <taxon>Insecta</taxon>
        <taxon>Pterygota</taxon>
        <taxon>Neoptera</taxon>
        <taxon>Endopterygota</taxon>
        <taxon>Hymenoptera</taxon>
        <taxon>Apocrita</taxon>
        <taxon>Aculeata</taxon>
        <taxon>Formicoidea</taxon>
        <taxon>Formicidae</taxon>
        <taxon>Myrmicinae</taxon>
        <taxon>Temnothorax</taxon>
    </lineage>
</organism>
<keyword evidence="5" id="KW-0732">Signal</keyword>
<dbReference type="InterPro" id="IPR019791">
    <property type="entry name" value="Haem_peroxidase_animal"/>
</dbReference>
<feature type="non-terminal residue" evidence="11">
    <location>
        <position position="1531"/>
    </location>
</feature>
<feature type="region of interest" description="Disordered" evidence="9">
    <location>
        <begin position="1243"/>
        <end position="1266"/>
    </location>
</feature>
<evidence type="ECO:0000259" key="10">
    <source>
        <dbReference type="Pfam" id="PF14923"/>
    </source>
</evidence>
<dbReference type="Pfam" id="PF03098">
    <property type="entry name" value="An_peroxidase"/>
    <property type="match status" value="1"/>
</dbReference>
<keyword evidence="12" id="KW-1185">Reference proteome</keyword>
<feature type="binding site" description="axial binding residue" evidence="8">
    <location>
        <position position="1280"/>
    </location>
    <ligand>
        <name>heme b</name>
        <dbReference type="ChEBI" id="CHEBI:60344"/>
    </ligand>
    <ligandPart>
        <name>Fe</name>
        <dbReference type="ChEBI" id="CHEBI:18248"/>
    </ligandPart>
</feature>
<dbReference type="SUPFAM" id="SSF48113">
    <property type="entry name" value="Heme-dependent peroxidases"/>
    <property type="match status" value="1"/>
</dbReference>
<comment type="caution">
    <text evidence="11">The sequence shown here is derived from an EMBL/GenBank/DDBJ whole genome shotgun (WGS) entry which is preliminary data.</text>
</comment>
<dbReference type="GO" id="GO:0046872">
    <property type="term" value="F:metal ion binding"/>
    <property type="evidence" value="ECO:0007669"/>
    <property type="project" value="UniProtKB-KW"/>
</dbReference>
<evidence type="ECO:0000313" key="12">
    <source>
        <dbReference type="Proteomes" id="UP000310200"/>
    </source>
</evidence>
<dbReference type="GO" id="GO:0004601">
    <property type="term" value="F:peroxidase activity"/>
    <property type="evidence" value="ECO:0007669"/>
    <property type="project" value="UniProtKB-KW"/>
</dbReference>
<feature type="region of interest" description="Disordered" evidence="9">
    <location>
        <begin position="980"/>
        <end position="1002"/>
    </location>
</feature>
<keyword evidence="3 11" id="KW-0575">Peroxidase</keyword>
<proteinExistence type="predicted"/>